<proteinExistence type="predicted"/>
<evidence type="ECO:0000313" key="2">
    <source>
        <dbReference type="Proteomes" id="UP000789901"/>
    </source>
</evidence>
<dbReference type="EMBL" id="CAJVQB010005314">
    <property type="protein sequence ID" value="CAG8658496.1"/>
    <property type="molecule type" value="Genomic_DNA"/>
</dbReference>
<accession>A0ABN7USA3</accession>
<protein>
    <submittedName>
        <fullName evidence="1">7336_t:CDS:1</fullName>
    </submittedName>
</protein>
<dbReference type="Proteomes" id="UP000789901">
    <property type="component" value="Unassembled WGS sequence"/>
</dbReference>
<keyword evidence="2" id="KW-1185">Reference proteome</keyword>
<sequence length="108" mass="12510">MYPTMALLQQQITGTSQPEKCINKGSNNEIIEKLTGLMKQIAISFKNNNSRETDNRPQELYQNNINHPNRSYRQLIIYNAPLEGDYIEVENNEANEENANKDDKPRKL</sequence>
<comment type="caution">
    <text evidence="1">The sequence shown here is derived from an EMBL/GenBank/DDBJ whole genome shotgun (WGS) entry which is preliminary data.</text>
</comment>
<evidence type="ECO:0000313" key="1">
    <source>
        <dbReference type="EMBL" id="CAG8658496.1"/>
    </source>
</evidence>
<gene>
    <name evidence="1" type="ORF">GMARGA_LOCUS9753</name>
</gene>
<feature type="non-terminal residue" evidence="1">
    <location>
        <position position="108"/>
    </location>
</feature>
<reference evidence="1 2" key="1">
    <citation type="submission" date="2021-06" db="EMBL/GenBank/DDBJ databases">
        <authorList>
            <person name="Kallberg Y."/>
            <person name="Tangrot J."/>
            <person name="Rosling A."/>
        </authorList>
    </citation>
    <scope>NUCLEOTIDE SEQUENCE [LARGE SCALE GENOMIC DNA]</scope>
    <source>
        <strain evidence="1 2">120-4 pot B 10/14</strain>
    </source>
</reference>
<name>A0ABN7USA3_GIGMA</name>
<organism evidence="1 2">
    <name type="scientific">Gigaspora margarita</name>
    <dbReference type="NCBI Taxonomy" id="4874"/>
    <lineage>
        <taxon>Eukaryota</taxon>
        <taxon>Fungi</taxon>
        <taxon>Fungi incertae sedis</taxon>
        <taxon>Mucoromycota</taxon>
        <taxon>Glomeromycotina</taxon>
        <taxon>Glomeromycetes</taxon>
        <taxon>Diversisporales</taxon>
        <taxon>Gigasporaceae</taxon>
        <taxon>Gigaspora</taxon>
    </lineage>
</organism>